<dbReference type="GO" id="GO:0010468">
    <property type="term" value="P:regulation of gene expression"/>
    <property type="evidence" value="ECO:0007669"/>
    <property type="project" value="UniProtKB-ARBA"/>
</dbReference>
<evidence type="ECO:0000256" key="2">
    <source>
        <dbReference type="ARBA" id="ARBA00022741"/>
    </source>
</evidence>
<dbReference type="EMBL" id="NNAY01003173">
    <property type="protein sequence ID" value="OXU19871.1"/>
    <property type="molecule type" value="Genomic_DNA"/>
</dbReference>
<dbReference type="PANTHER" id="PTHR47958">
    <property type="entry name" value="ATP-DEPENDENT RNA HELICASE DBP3"/>
    <property type="match status" value="1"/>
</dbReference>
<evidence type="ECO:0000259" key="4">
    <source>
        <dbReference type="PROSITE" id="PS51194"/>
    </source>
</evidence>
<dbReference type="EC" id="3.6.4.13" evidence="1"/>
<evidence type="ECO:0000313" key="6">
    <source>
        <dbReference type="Proteomes" id="UP000215335"/>
    </source>
</evidence>
<dbReference type="GO" id="GO:0003676">
    <property type="term" value="F:nucleic acid binding"/>
    <property type="evidence" value="ECO:0007669"/>
    <property type="project" value="InterPro"/>
</dbReference>
<evidence type="ECO:0000256" key="3">
    <source>
        <dbReference type="ARBA" id="ARBA00022840"/>
    </source>
</evidence>
<feature type="domain" description="Helicase C-terminal" evidence="4">
    <location>
        <begin position="49"/>
        <end position="182"/>
    </location>
</feature>
<sequence length="182" mass="20799">MYPQVLCLSPTYESAKQTVEVATRMSKFCREIKIKFAIAGVEMAKKSNKIEEHLIIGIPGKVMDCRILQFKFVDTKKISVMVVDEADIMTEKSASWLAEKMTVDWHSVTVLSNDLTMDREVCILNRFRVGLAMVLITTSVLAQVINVNQVKVVINFDLPMDEVGEAHCETYLHRNRKDRTTW</sequence>
<protein>
    <recommendedName>
        <fullName evidence="1">RNA helicase</fullName>
        <ecNumber evidence="1">3.6.4.13</ecNumber>
    </recommendedName>
</protein>
<keyword evidence="3" id="KW-0067">ATP-binding</keyword>
<evidence type="ECO:0000256" key="1">
    <source>
        <dbReference type="ARBA" id="ARBA00012552"/>
    </source>
</evidence>
<dbReference type="InterPro" id="IPR011545">
    <property type="entry name" value="DEAD/DEAH_box_helicase_dom"/>
</dbReference>
<proteinExistence type="predicted"/>
<dbReference type="Proteomes" id="UP000215335">
    <property type="component" value="Unassembled WGS sequence"/>
</dbReference>
<comment type="caution">
    <text evidence="5">The sequence shown here is derived from an EMBL/GenBank/DDBJ whole genome shotgun (WGS) entry which is preliminary data.</text>
</comment>
<name>A0A232ENG5_9HYME</name>
<keyword evidence="6" id="KW-1185">Reference proteome</keyword>
<reference evidence="5 6" key="1">
    <citation type="journal article" date="2017" name="Curr. Biol.">
        <title>The Evolution of Venom by Co-option of Single-Copy Genes.</title>
        <authorList>
            <person name="Martinson E.O."/>
            <person name="Mrinalini"/>
            <person name="Kelkar Y.D."/>
            <person name="Chang C.H."/>
            <person name="Werren J.H."/>
        </authorList>
    </citation>
    <scope>NUCLEOTIDE SEQUENCE [LARGE SCALE GENOMIC DNA]</scope>
    <source>
        <strain evidence="5 6">Alberta</strain>
        <tissue evidence="5">Whole body</tissue>
    </source>
</reference>
<dbReference type="GO" id="GO:0003724">
    <property type="term" value="F:RNA helicase activity"/>
    <property type="evidence" value="ECO:0007669"/>
    <property type="project" value="UniProtKB-EC"/>
</dbReference>
<dbReference type="Pfam" id="PF00270">
    <property type="entry name" value="DEAD"/>
    <property type="match status" value="1"/>
</dbReference>
<gene>
    <name evidence="5" type="ORF">TSAR_013861</name>
</gene>
<organism evidence="5 6">
    <name type="scientific">Trichomalopsis sarcophagae</name>
    <dbReference type="NCBI Taxonomy" id="543379"/>
    <lineage>
        <taxon>Eukaryota</taxon>
        <taxon>Metazoa</taxon>
        <taxon>Ecdysozoa</taxon>
        <taxon>Arthropoda</taxon>
        <taxon>Hexapoda</taxon>
        <taxon>Insecta</taxon>
        <taxon>Pterygota</taxon>
        <taxon>Neoptera</taxon>
        <taxon>Endopterygota</taxon>
        <taxon>Hymenoptera</taxon>
        <taxon>Apocrita</taxon>
        <taxon>Proctotrupomorpha</taxon>
        <taxon>Chalcidoidea</taxon>
        <taxon>Pteromalidae</taxon>
        <taxon>Pteromalinae</taxon>
        <taxon>Trichomalopsis</taxon>
    </lineage>
</organism>
<dbReference type="InterPro" id="IPR027417">
    <property type="entry name" value="P-loop_NTPase"/>
</dbReference>
<dbReference type="SUPFAM" id="SSF52540">
    <property type="entry name" value="P-loop containing nucleoside triphosphate hydrolases"/>
    <property type="match status" value="2"/>
</dbReference>
<dbReference type="InterPro" id="IPR001650">
    <property type="entry name" value="Helicase_C-like"/>
</dbReference>
<dbReference type="Gene3D" id="3.40.50.300">
    <property type="entry name" value="P-loop containing nucleotide triphosphate hydrolases"/>
    <property type="match status" value="1"/>
</dbReference>
<dbReference type="PROSITE" id="PS51194">
    <property type="entry name" value="HELICASE_CTER"/>
    <property type="match status" value="1"/>
</dbReference>
<dbReference type="GO" id="GO:0005524">
    <property type="term" value="F:ATP binding"/>
    <property type="evidence" value="ECO:0007669"/>
    <property type="project" value="UniProtKB-KW"/>
</dbReference>
<evidence type="ECO:0000313" key="5">
    <source>
        <dbReference type="EMBL" id="OXU19871.1"/>
    </source>
</evidence>
<accession>A0A232ENG5</accession>
<dbReference type="AlphaFoldDB" id="A0A232ENG5"/>
<dbReference type="STRING" id="543379.A0A232ENG5"/>
<keyword evidence="2" id="KW-0547">Nucleotide-binding</keyword>